<evidence type="ECO:0000313" key="3">
    <source>
        <dbReference type="Proteomes" id="UP000201404"/>
    </source>
</evidence>
<dbReference type="RefSeq" id="YP_009324428.1">
    <property type="nucleotide sequence ID" value="NC_031936.1"/>
</dbReference>
<name>A0A159B6D4_9CAUD</name>
<protein>
    <submittedName>
        <fullName evidence="2">Uncharacterized protein</fullName>
    </submittedName>
</protein>
<sequence length="38" mass="4182">MMNRNLGPSPEGVQVCRAIAAACVLGLLVWVAGIWWWL</sequence>
<organism evidence="2 3">
    <name type="scientific">Gordonia phage GAL1</name>
    <dbReference type="NCBI Taxonomy" id="1647469"/>
    <lineage>
        <taxon>Viruses</taxon>
        <taxon>Duplodnaviria</taxon>
        <taxon>Heunggongvirae</taxon>
        <taxon>Uroviricota</taxon>
        <taxon>Caudoviricetes</taxon>
        <taxon>Galunavirus</taxon>
        <taxon>Galunavirus GAL1</taxon>
    </lineage>
</organism>
<keyword evidence="1" id="KW-0812">Transmembrane</keyword>
<evidence type="ECO:0000256" key="1">
    <source>
        <dbReference type="SAM" id="Phobius"/>
    </source>
</evidence>
<evidence type="ECO:0000313" key="2">
    <source>
        <dbReference type="EMBL" id="AKJ72051.1"/>
    </source>
</evidence>
<dbReference type="KEGG" id="vg:30309351"/>
<dbReference type="Proteomes" id="UP000201404">
    <property type="component" value="Genome"/>
</dbReference>
<keyword evidence="3" id="KW-1185">Reference proteome</keyword>
<accession>A0A159B6D4</accession>
<reference evidence="2 3" key="1">
    <citation type="submission" date="2015-04" db="EMBL/GenBank/DDBJ databases">
        <title>Locating and activating molecular 'time bombs': can Mycolata prophages be selectively induced en masse to biologically control activated sludge foaming?</title>
        <authorList>
            <person name="Dyson Z.A."/>
            <person name="Brown T.L."/>
            <person name="Farrar B."/>
            <person name="Doyle S."/>
            <person name="Tucci J."/>
            <person name="Seviour R.J."/>
            <person name="Petrovski S."/>
        </authorList>
    </citation>
    <scope>NUCLEOTIDE SEQUENCE [LARGE SCALE GENOMIC DNA]</scope>
</reference>
<proteinExistence type="predicted"/>
<gene>
    <name evidence="2" type="ORF">GAL1_36</name>
</gene>
<keyword evidence="1" id="KW-0472">Membrane</keyword>
<dbReference type="EMBL" id="KR053194">
    <property type="protein sequence ID" value="AKJ72051.1"/>
    <property type="molecule type" value="Genomic_DNA"/>
</dbReference>
<feature type="transmembrane region" description="Helical" evidence="1">
    <location>
        <begin position="12"/>
        <end position="37"/>
    </location>
</feature>
<dbReference type="GeneID" id="30309351"/>
<keyword evidence="1" id="KW-1133">Transmembrane helix</keyword>